<comment type="similarity">
    <text evidence="9">Belongs to the pannexin family.</text>
</comment>
<sequence>MDRLLRLMFNVKELRFRCDDDPIDRLSKRYTVSLLLMFTMVVTTKVYVGDPIRCWCPAQFTDSHKLYANTICWVSNTYYVPFDNRLPLPEEQRKVIGYYQWVPLILMMEAVFCYLPSILWSFMWRQSGMSVVNVMDAANAGLKTSSTDVREKTTRYMIHQLDKYLVARTARPKGFLPQLKHIVSKAVYARVGGCYLALSYLFVKLMYVANAVAQIYVLDWFMGNRFRLYGIDVIRRFFDGSDWSASERFPRVTMCDFIVRHQVATHRYIVQCVLSINLFNEKIFIVVWFWLAAVAFITSLDFLKWTWRLFVHPSRMRYVRGLLTSMNELKRHPGADLTKFTSDYLKRDGLFITRLLSDNMGDIVAADVLSGLWEFFCAHRHAQIEDIGERKPHRRELDAERDEKRAAEERQRDDLDREARMQRAAGDRTSVAGDGDGGDNPDIVAEEPQEEEAVEAVDENG</sequence>
<feature type="compositionally biased region" description="Basic and acidic residues" evidence="10">
    <location>
        <begin position="393"/>
        <end position="421"/>
    </location>
</feature>
<dbReference type="PANTHER" id="PTHR11893:SF36">
    <property type="entry name" value="INNEXIN-5"/>
    <property type="match status" value="1"/>
</dbReference>
<dbReference type="EMBL" id="JAODUO010000047">
    <property type="protein sequence ID" value="KAK2191733.1"/>
    <property type="molecule type" value="Genomic_DNA"/>
</dbReference>
<dbReference type="GO" id="GO:0034220">
    <property type="term" value="P:monoatomic ion transmembrane transport"/>
    <property type="evidence" value="ECO:0007669"/>
    <property type="project" value="UniProtKB-KW"/>
</dbReference>
<comment type="subcellular location">
    <subcellularLocation>
        <location evidence="1 9">Cell membrane</location>
        <topology evidence="1 9">Multi-pass membrane protein</topology>
    </subcellularLocation>
</comment>
<organism evidence="11 12">
    <name type="scientific">Ridgeia piscesae</name>
    <name type="common">Tubeworm</name>
    <dbReference type="NCBI Taxonomy" id="27915"/>
    <lineage>
        <taxon>Eukaryota</taxon>
        <taxon>Metazoa</taxon>
        <taxon>Spiralia</taxon>
        <taxon>Lophotrochozoa</taxon>
        <taxon>Annelida</taxon>
        <taxon>Polychaeta</taxon>
        <taxon>Sedentaria</taxon>
        <taxon>Canalipalpata</taxon>
        <taxon>Sabellida</taxon>
        <taxon>Siboglinidae</taxon>
        <taxon>Ridgeia</taxon>
    </lineage>
</organism>
<dbReference type="PRINTS" id="PR01262">
    <property type="entry name" value="INNEXIN"/>
</dbReference>
<evidence type="ECO:0000256" key="10">
    <source>
        <dbReference type="SAM" id="MobiDB-lite"/>
    </source>
</evidence>
<protein>
    <recommendedName>
        <fullName evidence="9">Innexin</fullName>
    </recommendedName>
</protein>
<dbReference type="GO" id="GO:0005921">
    <property type="term" value="C:gap junction"/>
    <property type="evidence" value="ECO:0007669"/>
    <property type="project" value="UniProtKB-UniRule"/>
</dbReference>
<feature type="region of interest" description="Disordered" evidence="10">
    <location>
        <begin position="393"/>
        <end position="461"/>
    </location>
</feature>
<evidence type="ECO:0000256" key="5">
    <source>
        <dbReference type="ARBA" id="ARBA00022989"/>
    </source>
</evidence>
<keyword evidence="7 9" id="KW-0472">Membrane</keyword>
<dbReference type="InterPro" id="IPR000990">
    <property type="entry name" value="Innexin"/>
</dbReference>
<comment type="caution">
    <text evidence="11">The sequence shown here is derived from an EMBL/GenBank/DDBJ whole genome shotgun (WGS) entry which is preliminary data.</text>
</comment>
<name>A0AAD9PBK4_RIDPI</name>
<comment type="function">
    <text evidence="9">Structural component of the gap junctions.</text>
</comment>
<feature type="transmembrane region" description="Helical" evidence="9">
    <location>
        <begin position="98"/>
        <end position="120"/>
    </location>
</feature>
<evidence type="ECO:0000256" key="6">
    <source>
        <dbReference type="ARBA" id="ARBA00023065"/>
    </source>
</evidence>
<accession>A0AAD9PBK4</accession>
<keyword evidence="8 9" id="KW-0407">Ion channel</keyword>
<dbReference type="GO" id="GO:0005886">
    <property type="term" value="C:plasma membrane"/>
    <property type="evidence" value="ECO:0007669"/>
    <property type="project" value="UniProtKB-SubCell"/>
</dbReference>
<dbReference type="Proteomes" id="UP001209878">
    <property type="component" value="Unassembled WGS sequence"/>
</dbReference>
<dbReference type="PANTHER" id="PTHR11893">
    <property type="entry name" value="INNEXIN"/>
    <property type="match status" value="1"/>
</dbReference>
<feature type="compositionally biased region" description="Acidic residues" evidence="10">
    <location>
        <begin position="436"/>
        <end position="461"/>
    </location>
</feature>
<evidence type="ECO:0000256" key="4">
    <source>
        <dbReference type="ARBA" id="ARBA00022692"/>
    </source>
</evidence>
<dbReference type="PROSITE" id="PS51013">
    <property type="entry name" value="PANNEXIN"/>
    <property type="match status" value="1"/>
</dbReference>
<evidence type="ECO:0000256" key="1">
    <source>
        <dbReference type="ARBA" id="ARBA00004651"/>
    </source>
</evidence>
<evidence type="ECO:0000256" key="3">
    <source>
        <dbReference type="ARBA" id="ARBA00022475"/>
    </source>
</evidence>
<keyword evidence="4 9" id="KW-0812">Transmembrane</keyword>
<keyword evidence="12" id="KW-1185">Reference proteome</keyword>
<reference evidence="11" key="1">
    <citation type="journal article" date="2023" name="Mol. Biol. Evol.">
        <title>Third-Generation Sequencing Reveals the Adaptive Role of the Epigenome in Three Deep-Sea Polychaetes.</title>
        <authorList>
            <person name="Perez M."/>
            <person name="Aroh O."/>
            <person name="Sun Y."/>
            <person name="Lan Y."/>
            <person name="Juniper S.K."/>
            <person name="Young C.R."/>
            <person name="Angers B."/>
            <person name="Qian P.Y."/>
        </authorList>
    </citation>
    <scope>NUCLEOTIDE SEQUENCE</scope>
    <source>
        <strain evidence="11">R07B-5</strain>
    </source>
</reference>
<dbReference type="Pfam" id="PF00876">
    <property type="entry name" value="Innexin"/>
    <property type="match status" value="1"/>
</dbReference>
<gene>
    <name evidence="9" type="primary">inx</name>
    <name evidence="11" type="ORF">NP493_47g06075</name>
</gene>
<keyword evidence="2 9" id="KW-0813">Transport</keyword>
<evidence type="ECO:0000256" key="7">
    <source>
        <dbReference type="ARBA" id="ARBA00023136"/>
    </source>
</evidence>
<evidence type="ECO:0000256" key="8">
    <source>
        <dbReference type="ARBA" id="ARBA00023303"/>
    </source>
</evidence>
<keyword evidence="3" id="KW-1003">Cell membrane</keyword>
<feature type="transmembrane region" description="Helical" evidence="9">
    <location>
        <begin position="194"/>
        <end position="217"/>
    </location>
</feature>
<dbReference type="AlphaFoldDB" id="A0AAD9PBK4"/>
<evidence type="ECO:0000256" key="2">
    <source>
        <dbReference type="ARBA" id="ARBA00022448"/>
    </source>
</evidence>
<proteinExistence type="inferred from homology"/>
<evidence type="ECO:0000313" key="11">
    <source>
        <dbReference type="EMBL" id="KAK2191733.1"/>
    </source>
</evidence>
<keyword evidence="5 9" id="KW-1133">Transmembrane helix</keyword>
<evidence type="ECO:0000313" key="12">
    <source>
        <dbReference type="Proteomes" id="UP001209878"/>
    </source>
</evidence>
<feature type="transmembrane region" description="Helical" evidence="9">
    <location>
        <begin position="283"/>
        <end position="307"/>
    </location>
</feature>
<keyword evidence="6 9" id="KW-0406">Ion transport</keyword>
<comment type="caution">
    <text evidence="9">Lacks conserved residue(s) required for the propagation of feature annotation.</text>
</comment>
<evidence type="ECO:0000256" key="9">
    <source>
        <dbReference type="RuleBase" id="RU010713"/>
    </source>
</evidence>